<name>A0ABN8CUU7_9STRA</name>
<dbReference type="EMBL" id="CAKLCB010000210">
    <property type="protein sequence ID" value="CAH0516860.1"/>
    <property type="molecule type" value="Genomic_DNA"/>
</dbReference>
<organism evidence="1 2">
    <name type="scientific">Peronospora belbahrii</name>
    <dbReference type="NCBI Taxonomy" id="622444"/>
    <lineage>
        <taxon>Eukaryota</taxon>
        <taxon>Sar</taxon>
        <taxon>Stramenopiles</taxon>
        <taxon>Oomycota</taxon>
        <taxon>Peronosporomycetes</taxon>
        <taxon>Peronosporales</taxon>
        <taxon>Peronosporaceae</taxon>
        <taxon>Peronospora</taxon>
    </lineage>
</organism>
<protein>
    <submittedName>
        <fullName evidence="1">Uncharacterized protein</fullName>
    </submittedName>
</protein>
<evidence type="ECO:0000313" key="1">
    <source>
        <dbReference type="EMBL" id="CAH0516860.1"/>
    </source>
</evidence>
<accession>A0ABN8CUU7</accession>
<evidence type="ECO:0000313" key="2">
    <source>
        <dbReference type="Proteomes" id="UP001158986"/>
    </source>
</evidence>
<comment type="caution">
    <text evidence="1">The sequence shown here is derived from an EMBL/GenBank/DDBJ whole genome shotgun (WGS) entry which is preliminary data.</text>
</comment>
<keyword evidence="2" id="KW-1185">Reference proteome</keyword>
<sequence>MKHCVFNDIDVLTYFLKSLGEYGNSQASDAAIRTMLLNYLIVFSEMWEKPTPSISEMTSRFTKVRISSGQYYQVVALYCAFTKEFSAECDRLAVGDYQVSTISYGVDQYFNQRVTIPSQASVLLMSSKLSTATPHKYAEILLEQLIGDKKESRLRMSLV</sequence>
<gene>
    <name evidence="1" type="ORF">PBS001_LOCUS3498</name>
</gene>
<dbReference type="Proteomes" id="UP001158986">
    <property type="component" value="Unassembled WGS sequence"/>
</dbReference>
<reference evidence="1 2" key="1">
    <citation type="submission" date="2021-11" db="EMBL/GenBank/DDBJ databases">
        <authorList>
            <person name="Islam A."/>
            <person name="Islam S."/>
            <person name="Flora M.S."/>
            <person name="Rahman M."/>
            <person name="Ziaur R.M."/>
            <person name="Epstein J.H."/>
            <person name="Hassan M."/>
            <person name="Klassen M."/>
            <person name="Woodard K."/>
            <person name="Webb A."/>
            <person name="Webby R.J."/>
            <person name="El Zowalaty M.E."/>
        </authorList>
    </citation>
    <scope>NUCLEOTIDE SEQUENCE [LARGE SCALE GENOMIC DNA]</scope>
    <source>
        <strain evidence="1">Pbs1</strain>
    </source>
</reference>
<proteinExistence type="predicted"/>